<evidence type="ECO:0000256" key="2">
    <source>
        <dbReference type="ARBA" id="ARBA00022679"/>
    </source>
</evidence>
<dbReference type="PANTHER" id="PTHR11735">
    <property type="entry name" value="TRNA N6-ADENOSINE THREONYLCARBAMOYLTRANSFERASE"/>
    <property type="match status" value="1"/>
</dbReference>
<organism evidence="10 11">
    <name type="scientific">Myroides phaeus</name>
    <dbReference type="NCBI Taxonomy" id="702745"/>
    <lineage>
        <taxon>Bacteria</taxon>
        <taxon>Pseudomonadati</taxon>
        <taxon>Bacteroidota</taxon>
        <taxon>Flavobacteriia</taxon>
        <taxon>Flavobacteriales</taxon>
        <taxon>Flavobacteriaceae</taxon>
        <taxon>Myroides</taxon>
    </lineage>
</organism>
<comment type="similarity">
    <text evidence="8">Belongs to the KAE1 / TsaD family.</text>
</comment>
<feature type="binding site" evidence="8">
    <location>
        <position position="173"/>
    </location>
    <ligand>
        <name>substrate</name>
    </ligand>
</feature>
<evidence type="ECO:0000256" key="6">
    <source>
        <dbReference type="ARBA" id="ARBA00023315"/>
    </source>
</evidence>
<dbReference type="InterPro" id="IPR043129">
    <property type="entry name" value="ATPase_NBD"/>
</dbReference>
<evidence type="ECO:0000313" key="11">
    <source>
        <dbReference type="Proteomes" id="UP000243588"/>
    </source>
</evidence>
<dbReference type="HAMAP" id="MF_01445">
    <property type="entry name" value="TsaD"/>
    <property type="match status" value="1"/>
</dbReference>
<dbReference type="Proteomes" id="UP000243588">
    <property type="component" value="Unassembled WGS sequence"/>
</dbReference>
<proteinExistence type="inferred from homology"/>
<evidence type="ECO:0000259" key="9">
    <source>
        <dbReference type="Pfam" id="PF00814"/>
    </source>
</evidence>
<feature type="binding site" evidence="8">
    <location>
        <position position="190"/>
    </location>
    <ligand>
        <name>substrate</name>
    </ligand>
</feature>
<name>A0A1G8CHG6_9FLAO</name>
<dbReference type="Pfam" id="PF00814">
    <property type="entry name" value="TsaD"/>
    <property type="match status" value="1"/>
</dbReference>
<accession>A0A1G8CHG6</accession>
<evidence type="ECO:0000256" key="5">
    <source>
        <dbReference type="ARBA" id="ARBA00023004"/>
    </source>
</evidence>
<feature type="binding site" evidence="8">
    <location>
        <position position="118"/>
    </location>
    <ligand>
        <name>Fe cation</name>
        <dbReference type="ChEBI" id="CHEBI:24875"/>
    </ligand>
</feature>
<dbReference type="InterPro" id="IPR000905">
    <property type="entry name" value="Gcp-like_dom"/>
</dbReference>
<feature type="binding site" evidence="8">
    <location>
        <position position="186"/>
    </location>
    <ligand>
        <name>substrate</name>
    </ligand>
</feature>
<dbReference type="SUPFAM" id="SSF53067">
    <property type="entry name" value="Actin-like ATPase domain"/>
    <property type="match status" value="1"/>
</dbReference>
<dbReference type="FunFam" id="3.30.420.40:FF:000040">
    <property type="entry name" value="tRNA N6-adenosine threonylcarbamoyltransferase"/>
    <property type="match status" value="1"/>
</dbReference>
<reference evidence="11" key="1">
    <citation type="submission" date="2016-10" db="EMBL/GenBank/DDBJ databases">
        <authorList>
            <person name="Varghese N."/>
            <person name="Submissions S."/>
        </authorList>
    </citation>
    <scope>NUCLEOTIDE SEQUENCE [LARGE SCALE GENOMIC DNA]</scope>
    <source>
        <strain evidence="11">DSM 23313</strain>
    </source>
</reference>
<dbReference type="InterPro" id="IPR022450">
    <property type="entry name" value="TsaD"/>
</dbReference>
<dbReference type="PROSITE" id="PS01016">
    <property type="entry name" value="GLYCOPROTEASE"/>
    <property type="match status" value="1"/>
</dbReference>
<keyword evidence="1 8" id="KW-0963">Cytoplasm</keyword>
<keyword evidence="4 8" id="KW-0479">Metal-binding</keyword>
<comment type="catalytic activity">
    <reaction evidence="7 8">
        <text>L-threonylcarbamoyladenylate + adenosine(37) in tRNA = N(6)-L-threonylcarbamoyladenosine(37) in tRNA + AMP + H(+)</text>
        <dbReference type="Rhea" id="RHEA:37059"/>
        <dbReference type="Rhea" id="RHEA-COMP:10162"/>
        <dbReference type="Rhea" id="RHEA-COMP:10163"/>
        <dbReference type="ChEBI" id="CHEBI:15378"/>
        <dbReference type="ChEBI" id="CHEBI:73682"/>
        <dbReference type="ChEBI" id="CHEBI:74411"/>
        <dbReference type="ChEBI" id="CHEBI:74418"/>
        <dbReference type="ChEBI" id="CHEBI:456215"/>
        <dbReference type="EC" id="2.3.1.234"/>
    </reaction>
</comment>
<dbReference type="PANTHER" id="PTHR11735:SF6">
    <property type="entry name" value="TRNA N6-ADENOSINE THREONYLCARBAMOYLTRANSFERASE, MITOCHONDRIAL"/>
    <property type="match status" value="1"/>
</dbReference>
<evidence type="ECO:0000256" key="4">
    <source>
        <dbReference type="ARBA" id="ARBA00022723"/>
    </source>
</evidence>
<dbReference type="CDD" id="cd24133">
    <property type="entry name" value="ASKHA_NBD_TsaD_bac"/>
    <property type="match status" value="1"/>
</dbReference>
<dbReference type="FunFam" id="3.30.420.40:FF:000012">
    <property type="entry name" value="tRNA N6-adenosine threonylcarbamoyltransferase"/>
    <property type="match status" value="1"/>
</dbReference>
<dbReference type="RefSeq" id="WP_090406092.1">
    <property type="nucleotide sequence ID" value="NZ_FNDQ01000004.1"/>
</dbReference>
<evidence type="ECO:0000256" key="1">
    <source>
        <dbReference type="ARBA" id="ARBA00022490"/>
    </source>
</evidence>
<comment type="cofactor">
    <cofactor evidence="8">
        <name>Fe(2+)</name>
        <dbReference type="ChEBI" id="CHEBI:29033"/>
    </cofactor>
    <text evidence="8">Binds 1 Fe(2+) ion per subunit.</text>
</comment>
<dbReference type="GO" id="GO:0005737">
    <property type="term" value="C:cytoplasm"/>
    <property type="evidence" value="ECO:0007669"/>
    <property type="project" value="UniProtKB-SubCell"/>
</dbReference>
<evidence type="ECO:0000313" key="10">
    <source>
        <dbReference type="EMBL" id="SDH44876.1"/>
    </source>
</evidence>
<evidence type="ECO:0000256" key="7">
    <source>
        <dbReference type="ARBA" id="ARBA00048117"/>
    </source>
</evidence>
<sequence>MSSKPTYILAIESSCDDTSAAIMADNKVLSNIVARQEIHEEYGGVVPELASRAHQQNIVPVVDVAIKKAGITKEDLSGIAFTQGPGLMGSLLVGGSFAKSLSLALDIPLVAVNHMHAHILCHFIDEEGFDKPEFPFLALTISGGHTQIVRVNSFFDLEILGETTDDAVGEAFDKSAKVLGFPYPGGPLIDKYAKQGNPKAFQFTKPKVDGLNFSFSGLKTQILYFIQKNVAANPNFIEENIADICASIQQTIINILMDKLKLAVAETGIKQIAIGGGVSANSGIRQALKDAEKKYKWKTFVPKFEYTTDNAAMIGIVGYYRFLESKFADSSVVSKARIEF</sequence>
<dbReference type="NCBIfam" id="TIGR03723">
    <property type="entry name" value="T6A_TsaD_YgjD"/>
    <property type="match status" value="1"/>
</dbReference>
<comment type="subcellular location">
    <subcellularLocation>
        <location evidence="8">Cytoplasm</location>
    </subcellularLocation>
</comment>
<dbReference type="AlphaFoldDB" id="A0A1G8CHG6"/>
<dbReference type="GO" id="GO:0061711">
    <property type="term" value="F:tRNA N(6)-L-threonylcarbamoyladenine synthase activity"/>
    <property type="evidence" value="ECO:0007669"/>
    <property type="project" value="UniProtKB-EC"/>
</dbReference>
<protein>
    <recommendedName>
        <fullName evidence="8">tRNA N6-adenosine threonylcarbamoyltransferase</fullName>
        <ecNumber evidence="8">2.3.1.234</ecNumber>
    </recommendedName>
    <alternativeName>
        <fullName evidence="8">N6-L-threonylcarbamoyladenine synthase</fullName>
        <shortName evidence="8">t(6)A synthase</shortName>
    </alternativeName>
    <alternativeName>
        <fullName evidence="8">t(6)A37 threonylcarbamoyladenosine biosynthesis protein TsaD</fullName>
    </alternativeName>
    <alternativeName>
        <fullName evidence="8">tRNA threonylcarbamoyladenosine biosynthesis protein TsaD</fullName>
    </alternativeName>
</protein>
<comment type="function">
    <text evidence="8">Required for the formation of a threonylcarbamoyl group on adenosine at position 37 (t(6)A37) in tRNAs that read codons beginning with adenine. Is involved in the transfer of the threonylcarbamoyl moiety of threonylcarbamoyl-AMP (TC-AMP) to the N6 group of A37, together with TsaE and TsaB. TsaD likely plays a direct catalytic role in this reaction.</text>
</comment>
<dbReference type="STRING" id="702745.SAMN05421818_10453"/>
<feature type="domain" description="Gcp-like" evidence="9">
    <location>
        <begin position="27"/>
        <end position="315"/>
    </location>
</feature>
<gene>
    <name evidence="8" type="primary">tsaD</name>
    <name evidence="10" type="ORF">SAMN05421818_10453</name>
</gene>
<feature type="binding site" evidence="8">
    <location>
        <begin position="140"/>
        <end position="144"/>
    </location>
    <ligand>
        <name>substrate</name>
    </ligand>
</feature>
<keyword evidence="3 8" id="KW-0819">tRNA processing</keyword>
<evidence type="ECO:0000256" key="8">
    <source>
        <dbReference type="HAMAP-Rule" id="MF_01445"/>
    </source>
</evidence>
<dbReference type="Gene3D" id="3.30.420.40">
    <property type="match status" value="2"/>
</dbReference>
<keyword evidence="6 8" id="KW-0012">Acyltransferase</keyword>
<dbReference type="GO" id="GO:0005506">
    <property type="term" value="F:iron ion binding"/>
    <property type="evidence" value="ECO:0007669"/>
    <property type="project" value="UniProtKB-UniRule"/>
</dbReference>
<keyword evidence="5 8" id="KW-0408">Iron</keyword>
<dbReference type="InterPro" id="IPR017860">
    <property type="entry name" value="Peptidase_M22_CS"/>
</dbReference>
<feature type="binding site" evidence="8">
    <location>
        <position position="309"/>
    </location>
    <ligand>
        <name>Fe cation</name>
        <dbReference type="ChEBI" id="CHEBI:24875"/>
    </ligand>
</feature>
<dbReference type="InterPro" id="IPR017861">
    <property type="entry name" value="KAE1/TsaD"/>
</dbReference>
<dbReference type="GO" id="GO:0002949">
    <property type="term" value="P:tRNA threonylcarbamoyladenosine modification"/>
    <property type="evidence" value="ECO:0007669"/>
    <property type="project" value="UniProtKB-UniRule"/>
</dbReference>
<feature type="binding site" evidence="8">
    <location>
        <position position="114"/>
    </location>
    <ligand>
        <name>Fe cation</name>
        <dbReference type="ChEBI" id="CHEBI:24875"/>
    </ligand>
</feature>
<keyword evidence="11" id="KW-1185">Reference proteome</keyword>
<feature type="binding site" evidence="8">
    <location>
        <position position="281"/>
    </location>
    <ligand>
        <name>substrate</name>
    </ligand>
</feature>
<keyword evidence="2 8" id="KW-0808">Transferase</keyword>
<evidence type="ECO:0000256" key="3">
    <source>
        <dbReference type="ARBA" id="ARBA00022694"/>
    </source>
</evidence>
<dbReference type="NCBIfam" id="TIGR00329">
    <property type="entry name" value="gcp_kae1"/>
    <property type="match status" value="1"/>
</dbReference>
<dbReference type="PRINTS" id="PR00789">
    <property type="entry name" value="OSIALOPTASE"/>
</dbReference>
<dbReference type="EMBL" id="FNDQ01000004">
    <property type="protein sequence ID" value="SDH44876.1"/>
    <property type="molecule type" value="Genomic_DNA"/>
</dbReference>
<dbReference type="EC" id="2.3.1.234" evidence="8"/>